<keyword evidence="1" id="KW-0732">Signal</keyword>
<feature type="chain" id="PRO_5043437628" evidence="1">
    <location>
        <begin position="22"/>
        <end position="77"/>
    </location>
</feature>
<proteinExistence type="predicted"/>
<name>A0AAU9TYU8_EUPED</name>
<organism evidence="2 3">
    <name type="scientific">Euphydryas editha</name>
    <name type="common">Edith's checkerspot</name>
    <dbReference type="NCBI Taxonomy" id="104508"/>
    <lineage>
        <taxon>Eukaryota</taxon>
        <taxon>Metazoa</taxon>
        <taxon>Ecdysozoa</taxon>
        <taxon>Arthropoda</taxon>
        <taxon>Hexapoda</taxon>
        <taxon>Insecta</taxon>
        <taxon>Pterygota</taxon>
        <taxon>Neoptera</taxon>
        <taxon>Endopterygota</taxon>
        <taxon>Lepidoptera</taxon>
        <taxon>Glossata</taxon>
        <taxon>Ditrysia</taxon>
        <taxon>Papilionoidea</taxon>
        <taxon>Nymphalidae</taxon>
        <taxon>Nymphalinae</taxon>
        <taxon>Euphydryas</taxon>
    </lineage>
</organism>
<feature type="signal peptide" evidence="1">
    <location>
        <begin position="1"/>
        <end position="21"/>
    </location>
</feature>
<evidence type="ECO:0000313" key="3">
    <source>
        <dbReference type="Proteomes" id="UP001153954"/>
    </source>
</evidence>
<evidence type="ECO:0000256" key="1">
    <source>
        <dbReference type="SAM" id="SignalP"/>
    </source>
</evidence>
<protein>
    <submittedName>
        <fullName evidence="2">Uncharacterized protein</fullName>
    </submittedName>
</protein>
<evidence type="ECO:0000313" key="2">
    <source>
        <dbReference type="EMBL" id="CAH2092051.1"/>
    </source>
</evidence>
<dbReference type="EMBL" id="CAKOGL010000011">
    <property type="protein sequence ID" value="CAH2092051.1"/>
    <property type="molecule type" value="Genomic_DNA"/>
</dbReference>
<comment type="caution">
    <text evidence="2">The sequence shown here is derived from an EMBL/GenBank/DDBJ whole genome shotgun (WGS) entry which is preliminary data.</text>
</comment>
<accession>A0AAU9TYU8</accession>
<reference evidence="2" key="1">
    <citation type="submission" date="2022-03" db="EMBL/GenBank/DDBJ databases">
        <authorList>
            <person name="Tunstrom K."/>
        </authorList>
    </citation>
    <scope>NUCLEOTIDE SEQUENCE</scope>
</reference>
<keyword evidence="3" id="KW-1185">Reference proteome</keyword>
<dbReference type="AlphaFoldDB" id="A0AAU9TYU8"/>
<sequence>MASINSRLLLVAALFAVTVICLDNDTTGASETSKEPKPSGALASLGRMIIDIPLGVVEAFKDVSFQKLHDIQNIHIT</sequence>
<dbReference type="Proteomes" id="UP001153954">
    <property type="component" value="Unassembled WGS sequence"/>
</dbReference>
<gene>
    <name evidence="2" type="ORF">EEDITHA_LOCUS7851</name>
</gene>